<keyword evidence="8" id="KW-1185">Reference proteome</keyword>
<dbReference type="SUPFAM" id="SSF53850">
    <property type="entry name" value="Periplasmic binding protein-like II"/>
    <property type="match status" value="1"/>
</dbReference>
<keyword evidence="3" id="KW-0472">Membrane</keyword>
<keyword evidence="2 6" id="KW-0732">Signal</keyword>
<evidence type="ECO:0000256" key="2">
    <source>
        <dbReference type="ARBA" id="ARBA00022729"/>
    </source>
</evidence>
<sequence>MKKKLFTLALSSTVLLTGALAGCGGNNEETTPEASKPAAENSVKEPTKISLSTINYGAEAPANDNAIELEMEKRTNTKLDITYVPSNNYGDKFQVMLASGQIPDVLLTTWIYDAAVLNAIDSGAFWDLTPFLKDYPNIAKTYPKESIDNSKVDGKVYGLPRPRPLVGGAPFPMLRQDWLTKLGLEMPTTMDELYTVLKAFTEQDPDGNGKKDTYGFSSSVAEGWMDKLEFVEDVFNGYNGFYVNLPGEPTKVKDFEPATRDAILWLQKAYKEGVMAPDFAIMESTQVIDMMKQGKLGMMPSAMDSKVLGEILQTLSTIAPDAALEHVPTLVSPATGEKYAIKEGGFFGNYLISKKVPEEKVKKILEFFDYGATPEGMELANFGLKDVHFTETDGVKVVNEEFTKLAGKALSNIWTNVDPYSRIVPAPGYPTAYFERDKKVIAERIENGVYINNSGVSSETDTKVGPEIGKKIQDMKIKVIMGKEPIESWDKLVETMKKDANLNKILVEREASYKELFGAK</sequence>
<protein>
    <submittedName>
        <fullName evidence="7">ABC transporter substrate-binding protein</fullName>
    </submittedName>
</protein>
<dbReference type="EMBL" id="JQCR01000002">
    <property type="protein sequence ID" value="KGE18770.1"/>
    <property type="molecule type" value="Genomic_DNA"/>
</dbReference>
<keyword evidence="4" id="KW-0564">Palmitate</keyword>
<dbReference type="STRING" id="268407.PWYN_04845"/>
<dbReference type="Gene3D" id="3.40.190.10">
    <property type="entry name" value="Periplasmic binding protein-like II"/>
    <property type="match status" value="2"/>
</dbReference>
<feature type="chain" id="PRO_5001937718" evidence="6">
    <location>
        <begin position="22"/>
        <end position="520"/>
    </location>
</feature>
<evidence type="ECO:0000256" key="3">
    <source>
        <dbReference type="ARBA" id="ARBA00023136"/>
    </source>
</evidence>
<proteinExistence type="predicted"/>
<gene>
    <name evidence="7" type="ORF">PWYN_04845</name>
</gene>
<dbReference type="InterPro" id="IPR006059">
    <property type="entry name" value="SBP"/>
</dbReference>
<dbReference type="Proteomes" id="UP000029734">
    <property type="component" value="Unassembled WGS sequence"/>
</dbReference>
<dbReference type="PROSITE" id="PS51257">
    <property type="entry name" value="PROKAR_LIPOPROTEIN"/>
    <property type="match status" value="1"/>
</dbReference>
<dbReference type="OrthoDB" id="9787283at2"/>
<dbReference type="AlphaFoldDB" id="A0A098M8A3"/>
<reference evidence="7 8" key="1">
    <citation type="submission" date="2014-08" db="EMBL/GenBank/DDBJ databases">
        <authorList>
            <person name="den Bakker H.C."/>
        </authorList>
    </citation>
    <scope>NUCLEOTIDE SEQUENCE [LARGE SCALE GENOMIC DNA]</scope>
    <source>
        <strain evidence="7 8">DSM 18334</strain>
    </source>
</reference>
<keyword evidence="1" id="KW-1003">Cell membrane</keyword>
<comment type="caution">
    <text evidence="7">The sequence shown here is derived from an EMBL/GenBank/DDBJ whole genome shotgun (WGS) entry which is preliminary data.</text>
</comment>
<name>A0A098M8A3_9BACL</name>
<evidence type="ECO:0000313" key="7">
    <source>
        <dbReference type="EMBL" id="KGE18770.1"/>
    </source>
</evidence>
<dbReference type="PANTHER" id="PTHR43649">
    <property type="entry name" value="ARABINOSE-BINDING PROTEIN-RELATED"/>
    <property type="match status" value="1"/>
</dbReference>
<dbReference type="Pfam" id="PF01547">
    <property type="entry name" value="SBP_bac_1"/>
    <property type="match status" value="1"/>
</dbReference>
<evidence type="ECO:0000256" key="5">
    <source>
        <dbReference type="ARBA" id="ARBA00023288"/>
    </source>
</evidence>
<evidence type="ECO:0000256" key="4">
    <source>
        <dbReference type="ARBA" id="ARBA00023139"/>
    </source>
</evidence>
<keyword evidence="5" id="KW-0449">Lipoprotein</keyword>
<reference evidence="7 8" key="2">
    <citation type="submission" date="2014-10" db="EMBL/GenBank/DDBJ databases">
        <title>Comparative genomics of the Paenibacillus odorifer group.</title>
        <authorList>
            <person name="Tsai Y.-C."/>
            <person name="Martin N."/>
            <person name="Korlach J."/>
            <person name="Wiedmann M."/>
        </authorList>
    </citation>
    <scope>NUCLEOTIDE SEQUENCE [LARGE SCALE GENOMIC DNA]</scope>
    <source>
        <strain evidence="7 8">DSM 18334</strain>
    </source>
</reference>
<evidence type="ECO:0000256" key="1">
    <source>
        <dbReference type="ARBA" id="ARBA00022475"/>
    </source>
</evidence>
<evidence type="ECO:0000313" key="8">
    <source>
        <dbReference type="Proteomes" id="UP000029734"/>
    </source>
</evidence>
<dbReference type="eggNOG" id="COG1653">
    <property type="taxonomic scope" value="Bacteria"/>
</dbReference>
<dbReference type="PANTHER" id="PTHR43649:SF33">
    <property type="entry name" value="POLYGALACTURONAN_RHAMNOGALACTURONAN-BINDING PROTEIN YTCQ"/>
    <property type="match status" value="1"/>
</dbReference>
<dbReference type="InterPro" id="IPR050490">
    <property type="entry name" value="Bact_solute-bd_prot1"/>
</dbReference>
<accession>A0A098M8A3</accession>
<evidence type="ECO:0000256" key="6">
    <source>
        <dbReference type="SAM" id="SignalP"/>
    </source>
</evidence>
<dbReference type="RefSeq" id="WP_036649010.1">
    <property type="nucleotide sequence ID" value="NZ_JQCR01000002.1"/>
</dbReference>
<feature type="signal peptide" evidence="6">
    <location>
        <begin position="1"/>
        <end position="21"/>
    </location>
</feature>
<organism evidence="7 8">
    <name type="scientific">Paenibacillus wynnii</name>
    <dbReference type="NCBI Taxonomy" id="268407"/>
    <lineage>
        <taxon>Bacteria</taxon>
        <taxon>Bacillati</taxon>
        <taxon>Bacillota</taxon>
        <taxon>Bacilli</taxon>
        <taxon>Bacillales</taxon>
        <taxon>Paenibacillaceae</taxon>
        <taxon>Paenibacillus</taxon>
    </lineage>
</organism>